<dbReference type="PANTHER" id="PTHR10983:SF24">
    <property type="entry name" value="1-ACYLGLYCEROL-3-PHOSPHATE O-ACYLTRANSFERASE 3, ISOFORM E-RELATED"/>
    <property type="match status" value="1"/>
</dbReference>
<dbReference type="Pfam" id="PF01553">
    <property type="entry name" value="Acyltransferase"/>
    <property type="match status" value="1"/>
</dbReference>
<dbReference type="PANTHER" id="PTHR10983">
    <property type="entry name" value="1-ACYLGLYCEROL-3-PHOSPHATE ACYLTRANSFERASE-RELATED"/>
    <property type="match status" value="1"/>
</dbReference>
<dbReference type="AlphaFoldDB" id="A0A1M6DVN8"/>
<dbReference type="EMBL" id="FQZU01000002">
    <property type="protein sequence ID" value="SHI77088.1"/>
    <property type="molecule type" value="Genomic_DNA"/>
</dbReference>
<keyword evidence="3" id="KW-0808">Transferase</keyword>
<keyword evidence="3" id="KW-0012">Acyltransferase</keyword>
<feature type="domain" description="Phospholipid/glycerol acyltransferase" evidence="2">
    <location>
        <begin position="136"/>
        <end position="263"/>
    </location>
</feature>
<dbReference type="SMART" id="SM00563">
    <property type="entry name" value="PlsC"/>
    <property type="match status" value="1"/>
</dbReference>
<organism evidence="3 4">
    <name type="scientific">Desulfatibacillum alkenivorans DSM 16219</name>
    <dbReference type="NCBI Taxonomy" id="1121393"/>
    <lineage>
        <taxon>Bacteria</taxon>
        <taxon>Pseudomonadati</taxon>
        <taxon>Thermodesulfobacteriota</taxon>
        <taxon>Desulfobacteria</taxon>
        <taxon>Desulfobacterales</taxon>
        <taxon>Desulfatibacillaceae</taxon>
        <taxon>Desulfatibacillum</taxon>
    </lineage>
</organism>
<feature type="transmembrane region" description="Helical" evidence="1">
    <location>
        <begin position="139"/>
        <end position="156"/>
    </location>
</feature>
<proteinExistence type="predicted"/>
<gene>
    <name evidence="3" type="ORF">SAMN02745216_00466</name>
</gene>
<dbReference type="GO" id="GO:0003841">
    <property type="term" value="F:1-acylglycerol-3-phosphate O-acyltransferase activity"/>
    <property type="evidence" value="ECO:0007669"/>
    <property type="project" value="TreeGrafter"/>
</dbReference>
<keyword evidence="1" id="KW-0472">Membrane</keyword>
<dbReference type="RefSeq" id="WP_073472496.1">
    <property type="nucleotide sequence ID" value="NZ_FQZU01000002.1"/>
</dbReference>
<feature type="transmembrane region" description="Helical" evidence="1">
    <location>
        <begin position="101"/>
        <end position="119"/>
    </location>
</feature>
<evidence type="ECO:0000256" key="1">
    <source>
        <dbReference type="SAM" id="Phobius"/>
    </source>
</evidence>
<name>A0A1M6DVN8_9BACT</name>
<protein>
    <submittedName>
        <fullName evidence="3">Acyltransferase</fullName>
    </submittedName>
</protein>
<dbReference type="Proteomes" id="UP000183994">
    <property type="component" value="Unassembled WGS sequence"/>
</dbReference>
<accession>A0A1M6DVN8</accession>
<dbReference type="GO" id="GO:0012505">
    <property type="term" value="C:endomembrane system"/>
    <property type="evidence" value="ECO:0007669"/>
    <property type="project" value="TreeGrafter"/>
</dbReference>
<feature type="transmembrane region" description="Helical" evidence="1">
    <location>
        <begin position="21"/>
        <end position="41"/>
    </location>
</feature>
<keyword evidence="1" id="KW-0812">Transmembrane</keyword>
<evidence type="ECO:0000313" key="3">
    <source>
        <dbReference type="EMBL" id="SHI77088.1"/>
    </source>
</evidence>
<evidence type="ECO:0000313" key="4">
    <source>
        <dbReference type="Proteomes" id="UP000183994"/>
    </source>
</evidence>
<keyword evidence="1" id="KW-1133">Transmembrane helix</keyword>
<reference evidence="4" key="1">
    <citation type="submission" date="2016-11" db="EMBL/GenBank/DDBJ databases">
        <authorList>
            <person name="Varghese N."/>
            <person name="Submissions S."/>
        </authorList>
    </citation>
    <scope>NUCLEOTIDE SEQUENCE [LARGE SCALE GENOMIC DNA]</scope>
    <source>
        <strain evidence="4">DSM 16219</strain>
    </source>
</reference>
<feature type="transmembrane region" description="Helical" evidence="1">
    <location>
        <begin position="61"/>
        <end position="89"/>
    </location>
</feature>
<dbReference type="InterPro" id="IPR002123">
    <property type="entry name" value="Plipid/glycerol_acylTrfase"/>
</dbReference>
<evidence type="ECO:0000259" key="2">
    <source>
        <dbReference type="SMART" id="SM00563"/>
    </source>
</evidence>
<sequence length="343" mass="39094">MITDPSKDRFFAKWKRRCISITLYFLLWGLMTGTLPLILIITGVMDWLRPLRKAGARSRCILFFVLYLNCEILGLAAAFLIWLFSGVWLGRNRDFFVKANYALQSTWASALLQGAFFIFSVKLKTQGAECAFPGPVVLMIRHASTADTVLASVLVAKRFKMRLRFVLKQELLWDPCLDVVGNRIPNVFVQRDGKTTERELAAIKDLSRDMSSRDGILIYPEGTRFQQHKLEKIQKRFKQEETPVISSMAAKFTHVLPPRIGGFSAITETAREADIVVCVHTGFEGSANFSEFWQGALIGKTVKAAFWRIPAGEIPSGRQERRIWLFNQWMKVDEWVAQNFSGE</sequence>
<dbReference type="SUPFAM" id="SSF69593">
    <property type="entry name" value="Glycerol-3-phosphate (1)-acyltransferase"/>
    <property type="match status" value="1"/>
</dbReference>
<dbReference type="STRING" id="1121393.SAMN02745216_00466"/>
<keyword evidence="4" id="KW-1185">Reference proteome</keyword>
<dbReference type="CDD" id="cd07990">
    <property type="entry name" value="LPLAT_LCLAT1-like"/>
    <property type="match status" value="1"/>
</dbReference>